<name>A0A1X6NN16_PORUM</name>
<accession>A0A1X6NN16</accession>
<proteinExistence type="predicted"/>
<evidence type="ECO:0000313" key="2">
    <source>
        <dbReference type="Proteomes" id="UP000218209"/>
    </source>
</evidence>
<dbReference type="EMBL" id="KV919328">
    <property type="protein sequence ID" value="OSX70039.1"/>
    <property type="molecule type" value="Genomic_DNA"/>
</dbReference>
<protein>
    <submittedName>
        <fullName evidence="1">Uncharacterized protein</fullName>
    </submittedName>
</protein>
<evidence type="ECO:0000313" key="1">
    <source>
        <dbReference type="EMBL" id="OSX70039.1"/>
    </source>
</evidence>
<gene>
    <name evidence="1" type="ORF">BU14_0942s0003</name>
</gene>
<sequence length="81" mass="8944">MRWKQLLRGGYSVPCVLFFSVFILSHLSCGLALCFAAHTLFLSFRYGTSCCGCSSMSSETVYARALLFSLEVTSLVSRCVI</sequence>
<dbReference type="AlphaFoldDB" id="A0A1X6NN16"/>
<organism evidence="1 2">
    <name type="scientific">Porphyra umbilicalis</name>
    <name type="common">Purple laver</name>
    <name type="synonym">Red alga</name>
    <dbReference type="NCBI Taxonomy" id="2786"/>
    <lineage>
        <taxon>Eukaryota</taxon>
        <taxon>Rhodophyta</taxon>
        <taxon>Bangiophyceae</taxon>
        <taxon>Bangiales</taxon>
        <taxon>Bangiaceae</taxon>
        <taxon>Porphyra</taxon>
    </lineage>
</organism>
<reference evidence="1 2" key="1">
    <citation type="submission" date="2017-03" db="EMBL/GenBank/DDBJ databases">
        <title>WGS assembly of Porphyra umbilicalis.</title>
        <authorList>
            <person name="Brawley S.H."/>
            <person name="Blouin N.A."/>
            <person name="Ficko-Blean E."/>
            <person name="Wheeler G.L."/>
            <person name="Lohr M."/>
            <person name="Goodson H.V."/>
            <person name="Jenkins J.W."/>
            <person name="Blaby-Haas C.E."/>
            <person name="Helliwell K.E."/>
            <person name="Chan C."/>
            <person name="Marriage T."/>
            <person name="Bhattacharya D."/>
            <person name="Klein A.S."/>
            <person name="Badis Y."/>
            <person name="Brodie J."/>
            <person name="Cao Y."/>
            <person name="Collen J."/>
            <person name="Dittami S.M."/>
            <person name="Gachon C.M."/>
            <person name="Green B.R."/>
            <person name="Karpowicz S."/>
            <person name="Kim J.W."/>
            <person name="Kudahl U."/>
            <person name="Lin S."/>
            <person name="Michel G."/>
            <person name="Mittag M."/>
            <person name="Olson B.J."/>
            <person name="Pangilinan J."/>
            <person name="Peng Y."/>
            <person name="Qiu H."/>
            <person name="Shu S."/>
            <person name="Singer J.T."/>
            <person name="Smith A.G."/>
            <person name="Sprecher B.N."/>
            <person name="Wagner V."/>
            <person name="Wang W."/>
            <person name="Wang Z.-Y."/>
            <person name="Yan J."/>
            <person name="Yarish C."/>
            <person name="Zoeuner-Riek S."/>
            <person name="Zhuang Y."/>
            <person name="Zou Y."/>
            <person name="Lindquist E.A."/>
            <person name="Grimwood J."/>
            <person name="Barry K."/>
            <person name="Rokhsar D.S."/>
            <person name="Schmutz J."/>
            <person name="Stiller J.W."/>
            <person name="Grossman A.R."/>
            <person name="Prochnik S.E."/>
        </authorList>
    </citation>
    <scope>NUCLEOTIDE SEQUENCE [LARGE SCALE GENOMIC DNA]</scope>
    <source>
        <strain evidence="1">4086291</strain>
    </source>
</reference>
<keyword evidence="2" id="KW-1185">Reference proteome</keyword>
<dbReference type="Proteomes" id="UP000218209">
    <property type="component" value="Unassembled WGS sequence"/>
</dbReference>